<evidence type="ECO:0000256" key="1">
    <source>
        <dbReference type="SAM" id="MobiDB-lite"/>
    </source>
</evidence>
<gene>
    <name evidence="2" type="ORF">SPARVUS_LOCUS1043804</name>
</gene>
<accession>A0ABN9AKN1</accession>
<evidence type="ECO:0000313" key="3">
    <source>
        <dbReference type="Proteomes" id="UP001162483"/>
    </source>
</evidence>
<dbReference type="Proteomes" id="UP001162483">
    <property type="component" value="Unassembled WGS sequence"/>
</dbReference>
<feature type="non-terminal residue" evidence="2">
    <location>
        <position position="1"/>
    </location>
</feature>
<evidence type="ECO:0000313" key="2">
    <source>
        <dbReference type="EMBL" id="CAI9536559.1"/>
    </source>
</evidence>
<feature type="region of interest" description="Disordered" evidence="1">
    <location>
        <begin position="62"/>
        <end position="98"/>
    </location>
</feature>
<comment type="caution">
    <text evidence="2">The sequence shown here is derived from an EMBL/GenBank/DDBJ whole genome shotgun (WGS) entry which is preliminary data.</text>
</comment>
<name>A0ABN9AKN1_9NEOB</name>
<keyword evidence="3" id="KW-1185">Reference proteome</keyword>
<reference evidence="2" key="1">
    <citation type="submission" date="2023-05" db="EMBL/GenBank/DDBJ databases">
        <authorList>
            <person name="Stuckert A."/>
        </authorList>
    </citation>
    <scope>NUCLEOTIDE SEQUENCE</scope>
</reference>
<feature type="compositionally biased region" description="Polar residues" evidence="1">
    <location>
        <begin position="72"/>
        <end position="82"/>
    </location>
</feature>
<proteinExistence type="predicted"/>
<organism evidence="2 3">
    <name type="scientific">Staurois parvus</name>
    <dbReference type="NCBI Taxonomy" id="386267"/>
    <lineage>
        <taxon>Eukaryota</taxon>
        <taxon>Metazoa</taxon>
        <taxon>Chordata</taxon>
        <taxon>Craniata</taxon>
        <taxon>Vertebrata</taxon>
        <taxon>Euteleostomi</taxon>
        <taxon>Amphibia</taxon>
        <taxon>Batrachia</taxon>
        <taxon>Anura</taxon>
        <taxon>Neobatrachia</taxon>
        <taxon>Ranoidea</taxon>
        <taxon>Ranidae</taxon>
        <taxon>Staurois</taxon>
    </lineage>
</organism>
<dbReference type="EMBL" id="CATNWA010000330">
    <property type="protein sequence ID" value="CAI9536559.1"/>
    <property type="molecule type" value="Genomic_DNA"/>
</dbReference>
<sequence length="98" mass="10419">SGIACKQDNLFKDNTNINAVQQTKPKTNTNTYNKHNVVVQAGSVAKGQTGYQERAEEWSGIAEVRTGGVGSESGSKQDQAGSRQDAGTGAHGKHTPRY</sequence>
<protein>
    <submittedName>
        <fullName evidence="2">Uncharacterized protein</fullName>
    </submittedName>
</protein>